<evidence type="ECO:0000313" key="3">
    <source>
        <dbReference type="Proteomes" id="UP000182486"/>
    </source>
</evidence>
<accession>A0A1K0GQC6</accession>
<sequence>MAWDEHGDVVVIVPGITGSVLRRDGRDILGLSVGAGLRALWSVGGSLQTMALAGDPPDVADLGDGVTADRLAPDAHLIPGLWKIDGYRRITDWLSQRLRLERGIDLFEFPYDWRRDNRVAATLLRDHACRWLHERRKSFPQARLVLLTHSMGGLVARYYLEVLRGWSETRRLITIGTPHRGSLNVLNFLVNGYEKAFGLVDITDLMRSFTSVHQLLPIYPCIRIDGAAPARLTELTQPLQGLDPAKVRAADVFHREIESAVTRNRDDAAYRERGYTMNEVIGSEHPTRQSADWASGRLTFHREWDGQDMGGDGTVPRVSATAIEHSADGSEWFAGTRHSSLQNADAVLLQIRRSLVTPSLNLAQFRAMAPVTISVDLADVYPPGEPPTVRVRPSDVGPVLHLERI</sequence>
<dbReference type="EMBL" id="MEIA01000325">
    <property type="protein sequence ID" value="OJF11467.1"/>
    <property type="molecule type" value="Genomic_DNA"/>
</dbReference>
<dbReference type="Proteomes" id="UP000182486">
    <property type="component" value="Unassembled WGS sequence"/>
</dbReference>
<comment type="caution">
    <text evidence="1">The sequence shown here is derived from an EMBL/GenBank/DDBJ whole genome shotgun (WGS) entry which is preliminary data.</text>
</comment>
<dbReference type="AlphaFoldDB" id="A0A1K0GQC6"/>
<keyword evidence="3" id="KW-1185">Reference proteome</keyword>
<organism evidence="1 3">
    <name type="scientific">Couchioplanes caeruleus subsp. caeruleus</name>
    <dbReference type="NCBI Taxonomy" id="56427"/>
    <lineage>
        <taxon>Bacteria</taxon>
        <taxon>Bacillati</taxon>
        <taxon>Actinomycetota</taxon>
        <taxon>Actinomycetes</taxon>
        <taxon>Micromonosporales</taxon>
        <taxon>Micromonosporaceae</taxon>
        <taxon>Couchioplanes</taxon>
    </lineage>
</organism>
<dbReference type="SUPFAM" id="SSF53474">
    <property type="entry name" value="alpha/beta-Hydrolases"/>
    <property type="match status" value="1"/>
</dbReference>
<dbReference type="InterPro" id="IPR029058">
    <property type="entry name" value="AB_hydrolase_fold"/>
</dbReference>
<dbReference type="Pfam" id="PF02450">
    <property type="entry name" value="LCAT"/>
    <property type="match status" value="1"/>
</dbReference>
<evidence type="ECO:0008006" key="4">
    <source>
        <dbReference type="Google" id="ProtNLM"/>
    </source>
</evidence>
<evidence type="ECO:0000313" key="1">
    <source>
        <dbReference type="EMBL" id="OJF11467.1"/>
    </source>
</evidence>
<proteinExistence type="predicted"/>
<reference evidence="1 3" key="1">
    <citation type="submission" date="2016-09" db="EMBL/GenBank/DDBJ databases">
        <title>Couchioplanes caeruleus draft genome sequence.</title>
        <authorList>
            <person name="Sheehan J."/>
            <person name="Caffrey P."/>
        </authorList>
    </citation>
    <scope>NUCLEOTIDE SEQUENCE [LARGE SCALE GENOMIC DNA]</scope>
    <source>
        <strain evidence="1 3">DSM 43634</strain>
    </source>
</reference>
<gene>
    <name evidence="2" type="ORF">BG844_01225</name>
    <name evidence="1" type="ORF">BG844_26135</name>
</gene>
<name>A0A1K0GQC6_9ACTN</name>
<dbReference type="GO" id="GO:0006629">
    <property type="term" value="P:lipid metabolic process"/>
    <property type="evidence" value="ECO:0007669"/>
    <property type="project" value="InterPro"/>
</dbReference>
<protein>
    <recommendedName>
        <fullName evidence="4">Lecithin:cholesterol acyltransferase</fullName>
    </recommendedName>
</protein>
<dbReference type="PANTHER" id="PTHR11440">
    <property type="entry name" value="LECITHIN-CHOLESTEROL ACYLTRANSFERASE-RELATED"/>
    <property type="match status" value="1"/>
</dbReference>
<dbReference type="EMBL" id="MEIA01000007">
    <property type="protein sequence ID" value="OJF15890.1"/>
    <property type="molecule type" value="Genomic_DNA"/>
</dbReference>
<dbReference type="RefSeq" id="WP_071802837.1">
    <property type="nucleotide sequence ID" value="NZ_MEIA01000007.1"/>
</dbReference>
<evidence type="ECO:0000313" key="2">
    <source>
        <dbReference type="EMBL" id="OJF15890.1"/>
    </source>
</evidence>
<dbReference type="GO" id="GO:0008374">
    <property type="term" value="F:O-acyltransferase activity"/>
    <property type="evidence" value="ECO:0007669"/>
    <property type="project" value="InterPro"/>
</dbReference>
<dbReference type="InterPro" id="IPR003386">
    <property type="entry name" value="LACT/PDAT_acylTrfase"/>
</dbReference>
<dbReference type="Gene3D" id="3.40.50.1820">
    <property type="entry name" value="alpha/beta hydrolase"/>
    <property type="match status" value="1"/>
</dbReference>